<dbReference type="PANTHER" id="PTHR38592:SF3">
    <property type="entry name" value="BLL4819 PROTEIN"/>
    <property type="match status" value="1"/>
</dbReference>
<dbReference type="STRING" id="1208324.P73_3327"/>
<dbReference type="Proteomes" id="UP000031521">
    <property type="component" value="Chromosome"/>
</dbReference>
<proteinExistence type="predicted"/>
<feature type="transmembrane region" description="Helical" evidence="2">
    <location>
        <begin position="100"/>
        <end position="126"/>
    </location>
</feature>
<feature type="transmembrane region" description="Helical" evidence="2">
    <location>
        <begin position="184"/>
        <end position="202"/>
    </location>
</feature>
<feature type="transmembrane region" description="Helical" evidence="2">
    <location>
        <begin position="61"/>
        <end position="79"/>
    </location>
</feature>
<dbReference type="RefSeq" id="WP_052453365.1">
    <property type="nucleotide sequence ID" value="NZ_CP004393.1"/>
</dbReference>
<name>A0A0B5E6T7_9RHOB</name>
<keyword evidence="2" id="KW-0812">Transmembrane</keyword>
<gene>
    <name evidence="3" type="ORF">P73_3327</name>
</gene>
<keyword evidence="2" id="KW-0472">Membrane</keyword>
<protein>
    <recommendedName>
        <fullName evidence="5">OpgC protein</fullName>
    </recommendedName>
</protein>
<feature type="region of interest" description="Disordered" evidence="1">
    <location>
        <begin position="390"/>
        <end position="413"/>
    </location>
</feature>
<evidence type="ECO:0008006" key="5">
    <source>
        <dbReference type="Google" id="ProtNLM"/>
    </source>
</evidence>
<feature type="compositionally biased region" description="Pro residues" evidence="1">
    <location>
        <begin position="396"/>
        <end position="406"/>
    </location>
</feature>
<feature type="transmembrane region" description="Helical" evidence="2">
    <location>
        <begin position="246"/>
        <end position="264"/>
    </location>
</feature>
<feature type="transmembrane region" description="Helical" evidence="2">
    <location>
        <begin position="361"/>
        <end position="380"/>
    </location>
</feature>
<evidence type="ECO:0000313" key="3">
    <source>
        <dbReference type="EMBL" id="AJE48042.1"/>
    </source>
</evidence>
<accession>A0A0B5E6T7</accession>
<dbReference type="HOGENOM" id="CLU_041000_2_0_5"/>
<sequence>MSRHELTVAPALARQVKRPRDPRIDAFRGLALLMIFFDHTPDNPYQYLTVRNIGFSDAAEAFFIMSGVAAGLAYSGRFLPEARKEKGLWHAVSPMWKRSWTLYLTQIFLTAMAIAIFAGGAVFFGLDTLLTQINLKQVFTNTEEALIGIPLLGHQLGYVNILPAYSVLLFVGPLAIFLGVRRPWHLLAASAALWFAAGIWRLNLPNYPNSGGWFFNPIAWQFIFVIGLLTGIFLHRGERLVPKSPWLFGLALGWLAMVLAWRYLPVFGPFMNHQMSLLAKAGLPFNITSHDKTFLAVPRLTHALALAYVLSCMGWVTRLTGTRALSFLRLLGRQGLLVFATGTILSLIGHVVYGAAEEARWVVWLYPLFGIFAMILAAWLGDIQKRGRRVAEAPPASSPRPAPATPPRAMAAE</sequence>
<feature type="transmembrane region" description="Helical" evidence="2">
    <location>
        <begin position="336"/>
        <end position="355"/>
    </location>
</feature>
<dbReference type="Pfam" id="PF10129">
    <property type="entry name" value="OpgC_C"/>
    <property type="match status" value="1"/>
</dbReference>
<evidence type="ECO:0000256" key="1">
    <source>
        <dbReference type="SAM" id="MobiDB-lite"/>
    </source>
</evidence>
<dbReference type="AlphaFoldDB" id="A0A0B5E6T7"/>
<dbReference type="KEGG" id="cid:P73_3327"/>
<keyword evidence="2" id="KW-1133">Transmembrane helix</keyword>
<feature type="transmembrane region" description="Helical" evidence="2">
    <location>
        <begin position="296"/>
        <end position="316"/>
    </location>
</feature>
<evidence type="ECO:0000256" key="2">
    <source>
        <dbReference type="SAM" id="Phobius"/>
    </source>
</evidence>
<reference evidence="3 4" key="1">
    <citation type="journal article" date="2014" name="Int. J. Syst. Evol. Microbiol.">
        <title>Celeribacter indicus sp. nov., a polycyclic aromatic hydrocarbon-degrading bacterium from deep-sea sediment and reclassification of Huaishuia halophila as Celeribacter halophilus comb. nov.</title>
        <authorList>
            <person name="Lai Q."/>
            <person name="Cao J."/>
            <person name="Yuan J."/>
            <person name="Li F."/>
            <person name="Shao Z."/>
        </authorList>
    </citation>
    <scope>NUCLEOTIDE SEQUENCE [LARGE SCALE GENOMIC DNA]</scope>
    <source>
        <strain evidence="3">P73</strain>
    </source>
</reference>
<feature type="transmembrane region" description="Helical" evidence="2">
    <location>
        <begin position="156"/>
        <end position="177"/>
    </location>
</feature>
<dbReference type="EMBL" id="CP004393">
    <property type="protein sequence ID" value="AJE48042.1"/>
    <property type="molecule type" value="Genomic_DNA"/>
</dbReference>
<keyword evidence="4" id="KW-1185">Reference proteome</keyword>
<dbReference type="PIRSF" id="PIRSF028704">
    <property type="entry name" value="UPC028704"/>
    <property type="match status" value="1"/>
</dbReference>
<dbReference type="OrthoDB" id="9775975at2"/>
<evidence type="ECO:0000313" key="4">
    <source>
        <dbReference type="Proteomes" id="UP000031521"/>
    </source>
</evidence>
<feature type="transmembrane region" description="Helical" evidence="2">
    <location>
        <begin position="214"/>
        <end position="234"/>
    </location>
</feature>
<dbReference type="PANTHER" id="PTHR38592">
    <property type="entry name" value="BLL4819 PROTEIN"/>
    <property type="match status" value="1"/>
</dbReference>
<dbReference type="InterPro" id="IPR014550">
    <property type="entry name" value="UCP028704_OpgC"/>
</dbReference>
<organism evidence="3 4">
    <name type="scientific">Celeribacter indicus</name>
    <dbReference type="NCBI Taxonomy" id="1208324"/>
    <lineage>
        <taxon>Bacteria</taxon>
        <taxon>Pseudomonadati</taxon>
        <taxon>Pseudomonadota</taxon>
        <taxon>Alphaproteobacteria</taxon>
        <taxon>Rhodobacterales</taxon>
        <taxon>Roseobacteraceae</taxon>
        <taxon>Celeribacter</taxon>
    </lineage>
</organism>